<dbReference type="GO" id="GO:0008168">
    <property type="term" value="F:methyltransferase activity"/>
    <property type="evidence" value="ECO:0007669"/>
    <property type="project" value="UniProtKB-KW"/>
</dbReference>
<dbReference type="CDD" id="cd02440">
    <property type="entry name" value="AdoMet_MTases"/>
    <property type="match status" value="1"/>
</dbReference>
<dbReference type="Pfam" id="PF13649">
    <property type="entry name" value="Methyltransf_25"/>
    <property type="match status" value="1"/>
</dbReference>
<name>A0A561DWY1_9MICO</name>
<dbReference type="EMBL" id="VIVQ01000004">
    <property type="protein sequence ID" value="TWE07840.1"/>
    <property type="molecule type" value="Genomic_DNA"/>
</dbReference>
<sequence length="213" mass="22549">MTAAAAHPGRATRWEQQAHRGYGDRFAQLIADEVDIDGEARLADTLVSRGATILDAGCGMGRVAAAMRARGHAAYGIDLDAALLDQARSTFAQLPVAQVRLDEVSPDSLAAQGFPTAYDLVVCVGNVMVFLADGTEQDVLRRLRSVTASGGRMLVGFDTDGGPKGSRRYPTGEFNRDAEAAGWQVESQFASFDLRPRTSDDGGFVVTILASAG</sequence>
<dbReference type="InterPro" id="IPR029063">
    <property type="entry name" value="SAM-dependent_MTases_sf"/>
</dbReference>
<protein>
    <submittedName>
        <fullName evidence="5">2-polyprenyl-3-methyl-5-hydroxy-6-metoxy-1, 4-benzoquinol methylase</fullName>
    </submittedName>
</protein>
<keyword evidence="3" id="KW-0949">S-adenosyl-L-methionine</keyword>
<evidence type="ECO:0000256" key="2">
    <source>
        <dbReference type="ARBA" id="ARBA00022679"/>
    </source>
</evidence>
<keyword evidence="1 5" id="KW-0489">Methyltransferase</keyword>
<feature type="domain" description="Methyltransferase" evidence="4">
    <location>
        <begin position="53"/>
        <end position="151"/>
    </location>
</feature>
<dbReference type="Gene3D" id="3.40.50.150">
    <property type="entry name" value="Vaccinia Virus protein VP39"/>
    <property type="match status" value="1"/>
</dbReference>
<evidence type="ECO:0000259" key="4">
    <source>
        <dbReference type="Pfam" id="PF13649"/>
    </source>
</evidence>
<dbReference type="SUPFAM" id="SSF53335">
    <property type="entry name" value="S-adenosyl-L-methionine-dependent methyltransferases"/>
    <property type="match status" value="1"/>
</dbReference>
<evidence type="ECO:0000256" key="3">
    <source>
        <dbReference type="ARBA" id="ARBA00022691"/>
    </source>
</evidence>
<dbReference type="InterPro" id="IPR041698">
    <property type="entry name" value="Methyltransf_25"/>
</dbReference>
<dbReference type="Proteomes" id="UP000318297">
    <property type="component" value="Unassembled WGS sequence"/>
</dbReference>
<reference evidence="5 6" key="1">
    <citation type="submission" date="2019-06" db="EMBL/GenBank/DDBJ databases">
        <title>Sequencing the genomes of 1000 actinobacteria strains.</title>
        <authorList>
            <person name="Klenk H.-P."/>
        </authorList>
    </citation>
    <scope>NUCLEOTIDE SEQUENCE [LARGE SCALE GENOMIC DNA]</scope>
    <source>
        <strain evidence="5 6">DSM 19560</strain>
    </source>
</reference>
<comment type="caution">
    <text evidence="5">The sequence shown here is derived from an EMBL/GenBank/DDBJ whole genome shotgun (WGS) entry which is preliminary data.</text>
</comment>
<proteinExistence type="predicted"/>
<dbReference type="PANTHER" id="PTHR43464:SF19">
    <property type="entry name" value="UBIQUINONE BIOSYNTHESIS O-METHYLTRANSFERASE, MITOCHONDRIAL"/>
    <property type="match status" value="1"/>
</dbReference>
<evidence type="ECO:0000313" key="5">
    <source>
        <dbReference type="EMBL" id="TWE07840.1"/>
    </source>
</evidence>
<evidence type="ECO:0000313" key="6">
    <source>
        <dbReference type="Proteomes" id="UP000318297"/>
    </source>
</evidence>
<dbReference type="RefSeq" id="WP_145230257.1">
    <property type="nucleotide sequence ID" value="NZ_VIVQ01000004.1"/>
</dbReference>
<dbReference type="GO" id="GO:0032259">
    <property type="term" value="P:methylation"/>
    <property type="evidence" value="ECO:0007669"/>
    <property type="project" value="UniProtKB-KW"/>
</dbReference>
<keyword evidence="6" id="KW-1185">Reference proteome</keyword>
<dbReference type="AlphaFoldDB" id="A0A561DWY1"/>
<keyword evidence="2" id="KW-0808">Transferase</keyword>
<evidence type="ECO:0000256" key="1">
    <source>
        <dbReference type="ARBA" id="ARBA00022603"/>
    </source>
</evidence>
<gene>
    <name evidence="5" type="ORF">BKA23_3206</name>
</gene>
<dbReference type="PANTHER" id="PTHR43464">
    <property type="entry name" value="METHYLTRANSFERASE"/>
    <property type="match status" value="1"/>
</dbReference>
<dbReference type="OrthoDB" id="7062303at2"/>
<accession>A0A561DWY1</accession>
<organism evidence="5 6">
    <name type="scientific">Rudaeicoccus suwonensis</name>
    <dbReference type="NCBI Taxonomy" id="657409"/>
    <lineage>
        <taxon>Bacteria</taxon>
        <taxon>Bacillati</taxon>
        <taxon>Actinomycetota</taxon>
        <taxon>Actinomycetes</taxon>
        <taxon>Micrococcales</taxon>
        <taxon>Dermacoccaceae</taxon>
        <taxon>Rudaeicoccus</taxon>
    </lineage>
</organism>